<dbReference type="STRING" id="1450535.A0A317V221"/>
<reference evidence="1 2" key="1">
    <citation type="submission" date="2016-12" db="EMBL/GenBank/DDBJ databases">
        <title>The genomes of Aspergillus section Nigri reveals drivers in fungal speciation.</title>
        <authorList>
            <consortium name="DOE Joint Genome Institute"/>
            <person name="Vesth T.C."/>
            <person name="Nybo J."/>
            <person name="Theobald S."/>
            <person name="Brandl J."/>
            <person name="Frisvad J.C."/>
            <person name="Nielsen K.F."/>
            <person name="Lyhne E.K."/>
            <person name="Kogle M.E."/>
            <person name="Kuo A."/>
            <person name="Riley R."/>
            <person name="Clum A."/>
            <person name="Nolan M."/>
            <person name="Lipzen A."/>
            <person name="Salamov A."/>
            <person name="Henrissat B."/>
            <person name="Wiebenga A."/>
            <person name="De Vries R.P."/>
            <person name="Grigoriev I.V."/>
            <person name="Mortensen U.H."/>
            <person name="Andersen M.R."/>
            <person name="Baker S.E."/>
        </authorList>
    </citation>
    <scope>NUCLEOTIDE SEQUENCE [LARGE SCALE GENOMIC DNA]</scope>
    <source>
        <strain evidence="1 2">CBS 115572</strain>
    </source>
</reference>
<keyword evidence="2" id="KW-1185">Reference proteome</keyword>
<accession>A0A317V221</accession>
<sequence>VLDEEEETYHINYFQGYRQFQKVGLPYKLFAEMEKAILQHPELAVIQARIKQLDIKIDAGTINFKKNKYKKVLISI</sequence>
<dbReference type="EMBL" id="MSFK01000045">
    <property type="protein sequence ID" value="PWY68066.1"/>
    <property type="molecule type" value="Genomic_DNA"/>
</dbReference>
<protein>
    <submittedName>
        <fullName evidence="1">Uncharacterized protein</fullName>
    </submittedName>
</protein>
<evidence type="ECO:0000313" key="1">
    <source>
        <dbReference type="EMBL" id="PWY68066.1"/>
    </source>
</evidence>
<dbReference type="RefSeq" id="XP_025462088.1">
    <property type="nucleotide sequence ID" value="XM_025608692.1"/>
</dbReference>
<dbReference type="Proteomes" id="UP000246702">
    <property type="component" value="Unassembled WGS sequence"/>
</dbReference>
<name>A0A317V221_9EURO</name>
<dbReference type="OrthoDB" id="4505882at2759"/>
<gene>
    <name evidence="1" type="ORF">BO94DRAFT_478543</name>
</gene>
<comment type="caution">
    <text evidence="1">The sequence shown here is derived from an EMBL/GenBank/DDBJ whole genome shotgun (WGS) entry which is preliminary data.</text>
</comment>
<proteinExistence type="predicted"/>
<feature type="non-terminal residue" evidence="1">
    <location>
        <position position="1"/>
    </location>
</feature>
<organism evidence="1 2">
    <name type="scientific">Aspergillus sclerotioniger CBS 115572</name>
    <dbReference type="NCBI Taxonomy" id="1450535"/>
    <lineage>
        <taxon>Eukaryota</taxon>
        <taxon>Fungi</taxon>
        <taxon>Dikarya</taxon>
        <taxon>Ascomycota</taxon>
        <taxon>Pezizomycotina</taxon>
        <taxon>Eurotiomycetes</taxon>
        <taxon>Eurotiomycetidae</taxon>
        <taxon>Eurotiales</taxon>
        <taxon>Aspergillaceae</taxon>
        <taxon>Aspergillus</taxon>
        <taxon>Aspergillus subgen. Circumdati</taxon>
    </lineage>
</organism>
<evidence type="ECO:0000313" key="2">
    <source>
        <dbReference type="Proteomes" id="UP000246702"/>
    </source>
</evidence>
<dbReference type="GeneID" id="37110835"/>
<dbReference type="AlphaFoldDB" id="A0A317V221"/>